<dbReference type="InterPro" id="IPR010982">
    <property type="entry name" value="Lambda_DNA-bd_dom_sf"/>
</dbReference>
<name>A0A371PCJ8_9ACTN</name>
<dbReference type="SUPFAM" id="SSF47413">
    <property type="entry name" value="lambda repressor-like DNA-binding domains"/>
    <property type="match status" value="1"/>
</dbReference>
<evidence type="ECO:0000259" key="1">
    <source>
        <dbReference type="PROSITE" id="PS50943"/>
    </source>
</evidence>
<dbReference type="InterPro" id="IPR001387">
    <property type="entry name" value="Cro/C1-type_HTH"/>
</dbReference>
<dbReference type="PROSITE" id="PS50943">
    <property type="entry name" value="HTH_CROC1"/>
    <property type="match status" value="1"/>
</dbReference>
<organism evidence="2 3">
    <name type="scientific">Aeromicrobium endophyticum</name>
    <dbReference type="NCBI Taxonomy" id="2292704"/>
    <lineage>
        <taxon>Bacteria</taxon>
        <taxon>Bacillati</taxon>
        <taxon>Actinomycetota</taxon>
        <taxon>Actinomycetes</taxon>
        <taxon>Propionibacteriales</taxon>
        <taxon>Nocardioidaceae</taxon>
        <taxon>Aeromicrobium</taxon>
    </lineage>
</organism>
<accession>A0A371PCJ8</accession>
<keyword evidence="3" id="KW-1185">Reference proteome</keyword>
<protein>
    <submittedName>
        <fullName evidence="2">XRE family transcriptional regulator</fullName>
    </submittedName>
</protein>
<dbReference type="CDD" id="cd00093">
    <property type="entry name" value="HTH_XRE"/>
    <property type="match status" value="1"/>
</dbReference>
<dbReference type="GO" id="GO:0003677">
    <property type="term" value="F:DNA binding"/>
    <property type="evidence" value="ECO:0007669"/>
    <property type="project" value="InterPro"/>
</dbReference>
<dbReference type="RefSeq" id="WP_119703791.1">
    <property type="nucleotide sequence ID" value="NZ_JBHSOI010000001.1"/>
</dbReference>
<dbReference type="Proteomes" id="UP000265581">
    <property type="component" value="Unassembled WGS sequence"/>
</dbReference>
<reference evidence="2 3" key="1">
    <citation type="submission" date="2018-08" db="EMBL/GenBank/DDBJ databases">
        <title>Aeromicrobium sp. M2KJ-4, whole genome shotgun sequence.</title>
        <authorList>
            <person name="Tuo L."/>
        </authorList>
    </citation>
    <scope>NUCLEOTIDE SEQUENCE [LARGE SCALE GENOMIC DNA]</scope>
    <source>
        <strain evidence="2 3">M2KJ-4</strain>
    </source>
</reference>
<dbReference type="SMART" id="SM00530">
    <property type="entry name" value="HTH_XRE"/>
    <property type="match status" value="1"/>
</dbReference>
<sequence>MTETNAVGVALKTLREAAGMTLSRVSADAGVSISYLSRAENGQVQPSADWVRVITATIGANLVAARETEPAA</sequence>
<dbReference type="Pfam" id="PF13560">
    <property type="entry name" value="HTH_31"/>
    <property type="match status" value="1"/>
</dbReference>
<evidence type="ECO:0000313" key="2">
    <source>
        <dbReference type="EMBL" id="REK73681.1"/>
    </source>
</evidence>
<dbReference type="EMBL" id="QUBR01000001">
    <property type="protein sequence ID" value="REK73681.1"/>
    <property type="molecule type" value="Genomic_DNA"/>
</dbReference>
<dbReference type="AlphaFoldDB" id="A0A371PCJ8"/>
<comment type="caution">
    <text evidence="2">The sequence shown here is derived from an EMBL/GenBank/DDBJ whole genome shotgun (WGS) entry which is preliminary data.</text>
</comment>
<gene>
    <name evidence="2" type="ORF">DX116_09155</name>
</gene>
<proteinExistence type="predicted"/>
<dbReference type="Gene3D" id="1.10.260.40">
    <property type="entry name" value="lambda repressor-like DNA-binding domains"/>
    <property type="match status" value="1"/>
</dbReference>
<evidence type="ECO:0000313" key="3">
    <source>
        <dbReference type="Proteomes" id="UP000265581"/>
    </source>
</evidence>
<feature type="domain" description="HTH cro/C1-type" evidence="1">
    <location>
        <begin position="11"/>
        <end position="49"/>
    </location>
</feature>